<dbReference type="EMBL" id="AUZX01003233">
    <property type="protein sequence ID" value="EQD74471.1"/>
    <property type="molecule type" value="Genomic_DNA"/>
</dbReference>
<organism evidence="1">
    <name type="scientific">mine drainage metagenome</name>
    <dbReference type="NCBI Taxonomy" id="410659"/>
    <lineage>
        <taxon>unclassified sequences</taxon>
        <taxon>metagenomes</taxon>
        <taxon>ecological metagenomes</taxon>
    </lineage>
</organism>
<gene>
    <name evidence="1" type="ORF">B1A_04454</name>
</gene>
<name>T1BNP6_9ZZZZ</name>
<feature type="non-terminal residue" evidence="1">
    <location>
        <position position="1"/>
    </location>
</feature>
<accession>T1BNP6</accession>
<proteinExistence type="predicted"/>
<keyword evidence="1" id="KW-0675">Receptor</keyword>
<comment type="caution">
    <text evidence="1">The sequence shown here is derived from an EMBL/GenBank/DDBJ whole genome shotgun (WGS) entry which is preliminary data.</text>
</comment>
<feature type="non-terminal residue" evidence="1">
    <location>
        <position position="203"/>
    </location>
</feature>
<evidence type="ECO:0000313" key="1">
    <source>
        <dbReference type="EMBL" id="EQD74471.1"/>
    </source>
</evidence>
<sequence>IPAFQDFTVSAQNPFNPFGETVGVAVSLRSILSMATDETDFFRPLVGVKGSFDHRWHWEISAWESRDWTHVLDSYAVPNDSAIQNALNSPNPATALNPFVRGPVGPLSVLNTLFGSENYKEMGRDESAEAFIRGRIVRLPAGPVKAIVGGDYVRSTLYENLINDGVNQPSTRRNYNRQYSAVFAETRVPIIGRIGRMTRRFMT</sequence>
<reference evidence="1" key="1">
    <citation type="submission" date="2013-08" db="EMBL/GenBank/DDBJ databases">
        <authorList>
            <person name="Mendez C."/>
            <person name="Richter M."/>
            <person name="Ferrer M."/>
            <person name="Sanchez J."/>
        </authorList>
    </citation>
    <scope>NUCLEOTIDE SEQUENCE</scope>
</reference>
<dbReference type="AlphaFoldDB" id="T1BNP6"/>
<protein>
    <submittedName>
        <fullName evidence="1">TonB-dependent receptor</fullName>
    </submittedName>
</protein>
<reference evidence="1" key="2">
    <citation type="journal article" date="2014" name="ISME J.">
        <title>Microbial stratification in low pH oxic and suboxic macroscopic growths along an acid mine drainage.</title>
        <authorList>
            <person name="Mendez-Garcia C."/>
            <person name="Mesa V."/>
            <person name="Sprenger R.R."/>
            <person name="Richter M."/>
            <person name="Diez M.S."/>
            <person name="Solano J."/>
            <person name="Bargiela R."/>
            <person name="Golyshina O.V."/>
            <person name="Manteca A."/>
            <person name="Ramos J.L."/>
            <person name="Gallego J.R."/>
            <person name="Llorente I."/>
            <person name="Martins Dos Santos V.A."/>
            <person name="Jensen O.N."/>
            <person name="Pelaez A.I."/>
            <person name="Sanchez J."/>
            <person name="Ferrer M."/>
        </authorList>
    </citation>
    <scope>NUCLEOTIDE SEQUENCE</scope>
</reference>